<dbReference type="OrthoDB" id="9811402at2"/>
<organism evidence="3 4">
    <name type="scientific">Mammaliicoccus stepanovicii</name>
    <dbReference type="NCBI Taxonomy" id="643214"/>
    <lineage>
        <taxon>Bacteria</taxon>
        <taxon>Bacillati</taxon>
        <taxon>Bacillota</taxon>
        <taxon>Bacilli</taxon>
        <taxon>Bacillales</taxon>
        <taxon>Staphylococcaceae</taxon>
        <taxon>Mammaliicoccus</taxon>
    </lineage>
</organism>
<dbReference type="InterPro" id="IPR010368">
    <property type="entry name" value="Com_YlbF"/>
</dbReference>
<dbReference type="EMBL" id="LT906462">
    <property type="protein sequence ID" value="SNV62989.1"/>
    <property type="molecule type" value="Genomic_DNA"/>
</dbReference>
<name>A0A239YV81_9STAP</name>
<reference evidence="3 4" key="1">
    <citation type="submission" date="2017-06" db="EMBL/GenBank/DDBJ databases">
        <authorList>
            <consortium name="Pathogen Informatics"/>
        </authorList>
    </citation>
    <scope>NUCLEOTIDE SEQUENCE [LARGE SCALE GENOMIC DNA]</scope>
    <source>
        <strain evidence="3 4">NCTC13839</strain>
    </source>
</reference>
<dbReference type="Proteomes" id="UP000242084">
    <property type="component" value="Chromosome 1"/>
</dbReference>
<keyword evidence="2" id="KW-0175">Coiled coil</keyword>
<accession>A0A239YV81</accession>
<keyword evidence="4" id="KW-1185">Reference proteome</keyword>
<proteinExistence type="inferred from homology"/>
<evidence type="ECO:0000313" key="4">
    <source>
        <dbReference type="Proteomes" id="UP000242084"/>
    </source>
</evidence>
<evidence type="ECO:0000256" key="2">
    <source>
        <dbReference type="SAM" id="Coils"/>
    </source>
</evidence>
<protein>
    <recommendedName>
        <fullName evidence="1">UPF0342 protein SAMEA4384403_00900</fullName>
    </recommendedName>
</protein>
<dbReference type="Pfam" id="PF06133">
    <property type="entry name" value="Com_YlbF"/>
    <property type="match status" value="1"/>
</dbReference>
<dbReference type="RefSeq" id="WP_095087215.1">
    <property type="nucleotide sequence ID" value="NZ_BMDM01000002.1"/>
</dbReference>
<dbReference type="SUPFAM" id="SSF158622">
    <property type="entry name" value="YheA/YmcA-like"/>
    <property type="match status" value="1"/>
</dbReference>
<evidence type="ECO:0000256" key="1">
    <source>
        <dbReference type="HAMAP-Rule" id="MF_01526"/>
    </source>
</evidence>
<comment type="similarity">
    <text evidence="1">Belongs to the UPF0342 family.</text>
</comment>
<gene>
    <name evidence="3" type="ORF">SAMEA4384403_00900</name>
</gene>
<dbReference type="AlphaFoldDB" id="A0A239YV81"/>
<dbReference type="Gene3D" id="1.20.1500.10">
    <property type="entry name" value="YheA/YmcA-like"/>
    <property type="match status" value="1"/>
</dbReference>
<feature type="coiled-coil region" evidence="2">
    <location>
        <begin position="80"/>
        <end position="107"/>
    </location>
</feature>
<dbReference type="KEGG" id="sste:SAMEA4384403_0900"/>
<dbReference type="InterPro" id="IPR023378">
    <property type="entry name" value="YheA/YmcA-like_dom_sf"/>
</dbReference>
<dbReference type="HAMAP" id="MF_01526">
    <property type="entry name" value="UPF0342"/>
    <property type="match status" value="1"/>
</dbReference>
<evidence type="ECO:0000313" key="3">
    <source>
        <dbReference type="EMBL" id="SNV62989.1"/>
    </source>
</evidence>
<sequence length="124" mass="14481">MAEVNIYDKANELEQTLRESAEYNKIKEQYEKVNANPETKKLFDEFREIQLELQTKQMQGEEISEVDIARAQKSAQEIEQNETIAELMQAEQAMSQLIQDLNRVIMRPLEDIYGSLEENPEGEQ</sequence>